<dbReference type="RefSeq" id="WP_075607429.1">
    <property type="nucleotide sequence ID" value="NZ_CP052766.1"/>
</dbReference>
<comment type="similarity">
    <text evidence="2">Belongs to the glycosyl hydrolase 43 family.</text>
</comment>
<reference evidence="11 12" key="2">
    <citation type="submission" date="2020-04" db="EMBL/GenBank/DDBJ databases">
        <title>Complete genome sequence of Alteromonas pelagimontana 5.12T.</title>
        <authorList>
            <person name="Sinha R.K."/>
            <person name="Krishnan K.P."/>
            <person name="Kurian J.P."/>
        </authorList>
    </citation>
    <scope>NUCLEOTIDE SEQUENCE [LARGE SCALE GENOMIC DNA]</scope>
    <source>
        <strain evidence="11 12">5.12</strain>
    </source>
</reference>
<dbReference type="InterPro" id="IPR006103">
    <property type="entry name" value="Glyco_hydro_2_cat"/>
</dbReference>
<evidence type="ECO:0000256" key="7">
    <source>
        <dbReference type="SAM" id="SignalP"/>
    </source>
</evidence>
<evidence type="ECO:0000256" key="6">
    <source>
        <dbReference type="PIRSR" id="PIRSR606710-2"/>
    </source>
</evidence>
<dbReference type="InterPro" id="IPR006710">
    <property type="entry name" value="Glyco_hydro_43"/>
</dbReference>
<feature type="signal peptide" evidence="7">
    <location>
        <begin position="1"/>
        <end position="22"/>
    </location>
</feature>
<evidence type="ECO:0000256" key="4">
    <source>
        <dbReference type="ARBA" id="ARBA00023295"/>
    </source>
</evidence>
<feature type="chain" id="PRO_5028878271" evidence="7">
    <location>
        <begin position="23"/>
        <end position="929"/>
    </location>
</feature>
<evidence type="ECO:0000256" key="5">
    <source>
        <dbReference type="PIRSR" id="PIRSR606710-1"/>
    </source>
</evidence>
<dbReference type="EMBL" id="CP052766">
    <property type="protein sequence ID" value="QJR81278.1"/>
    <property type="molecule type" value="Genomic_DNA"/>
</dbReference>
<dbReference type="Proteomes" id="UP000219285">
    <property type="component" value="Chromosome"/>
</dbReference>
<dbReference type="InterPro" id="IPR051913">
    <property type="entry name" value="GH2_Domain-Containing"/>
</dbReference>
<dbReference type="AlphaFoldDB" id="A0A6M4MEI2"/>
<dbReference type="CDD" id="cd18820">
    <property type="entry name" value="GH43_LbAraf43-like"/>
    <property type="match status" value="1"/>
</dbReference>
<feature type="domain" description="Glycoside hydrolase family 2 immunoglobulin-like beta-sandwich" evidence="8">
    <location>
        <begin position="524"/>
        <end position="615"/>
    </location>
</feature>
<dbReference type="Gene3D" id="2.115.10.20">
    <property type="entry name" value="Glycosyl hydrolase domain, family 43"/>
    <property type="match status" value="1"/>
</dbReference>
<dbReference type="Gene3D" id="3.20.20.80">
    <property type="entry name" value="Glycosidases"/>
    <property type="match status" value="1"/>
</dbReference>
<evidence type="ECO:0000313" key="11">
    <source>
        <dbReference type="EMBL" id="QJR81278.1"/>
    </source>
</evidence>
<feature type="site" description="Important for catalytic activity, responsible for pKa modulation of the active site Glu and correct orientation of both the proton donor and substrate" evidence="6">
    <location>
        <position position="145"/>
    </location>
</feature>
<proteinExistence type="inferred from homology"/>
<keyword evidence="12" id="KW-1185">Reference proteome</keyword>
<keyword evidence="4" id="KW-0326">Glycosidase</keyword>
<dbReference type="GO" id="GO:0005975">
    <property type="term" value="P:carbohydrate metabolic process"/>
    <property type="evidence" value="ECO:0007669"/>
    <property type="project" value="InterPro"/>
</dbReference>
<dbReference type="PANTHER" id="PTHR42732">
    <property type="entry name" value="BETA-GALACTOSIDASE"/>
    <property type="match status" value="1"/>
</dbReference>
<evidence type="ECO:0000313" key="12">
    <source>
        <dbReference type="Proteomes" id="UP000219285"/>
    </source>
</evidence>
<evidence type="ECO:0000259" key="8">
    <source>
        <dbReference type="Pfam" id="PF00703"/>
    </source>
</evidence>
<accession>A0A6M4MEI2</accession>
<dbReference type="PANTHER" id="PTHR42732:SF2">
    <property type="entry name" value="BETA-MANNOSIDASE"/>
    <property type="match status" value="1"/>
</dbReference>
<evidence type="ECO:0000256" key="1">
    <source>
        <dbReference type="ARBA" id="ARBA00007401"/>
    </source>
</evidence>
<reference evidence="12" key="1">
    <citation type="submission" date="2014-12" db="EMBL/GenBank/DDBJ databases">
        <title>Complete genome sequence of a multi-drug resistant Klebsiella pneumoniae.</title>
        <authorList>
            <person name="Hua X."/>
            <person name="Chen Q."/>
            <person name="Li X."/>
            <person name="Feng Y."/>
            <person name="Ruan Z."/>
            <person name="Yu Y."/>
        </authorList>
    </citation>
    <scope>NUCLEOTIDE SEQUENCE [LARGE SCALE GENOMIC DNA]</scope>
    <source>
        <strain evidence="12">5.12</strain>
    </source>
</reference>
<comment type="similarity">
    <text evidence="1">Belongs to the glycosyl hydrolase 2 family.</text>
</comment>
<dbReference type="InterPro" id="IPR006102">
    <property type="entry name" value="Ig-like_GH2"/>
</dbReference>
<evidence type="ECO:0000259" key="10">
    <source>
        <dbReference type="Pfam" id="PF02837"/>
    </source>
</evidence>
<dbReference type="SUPFAM" id="SSF51445">
    <property type="entry name" value="(Trans)glycosidases"/>
    <property type="match status" value="1"/>
</dbReference>
<organism evidence="11 12">
    <name type="scientific">Alteromonas pelagimontana</name>
    <dbReference type="NCBI Taxonomy" id="1858656"/>
    <lineage>
        <taxon>Bacteria</taxon>
        <taxon>Pseudomonadati</taxon>
        <taxon>Pseudomonadota</taxon>
        <taxon>Gammaproteobacteria</taxon>
        <taxon>Alteromonadales</taxon>
        <taxon>Alteromonadaceae</taxon>
        <taxon>Alteromonas/Salinimonas group</taxon>
        <taxon>Alteromonas</taxon>
    </lineage>
</organism>
<dbReference type="InterPro" id="IPR006104">
    <property type="entry name" value="Glyco_hydro_2_N"/>
</dbReference>
<dbReference type="InterPro" id="IPR013783">
    <property type="entry name" value="Ig-like_fold"/>
</dbReference>
<name>A0A6M4MEI2_9ALTE</name>
<feature type="active site" description="Proton donor" evidence="5">
    <location>
        <position position="207"/>
    </location>
</feature>
<dbReference type="InterPro" id="IPR023296">
    <property type="entry name" value="Glyco_hydro_beta-prop_sf"/>
</dbReference>
<dbReference type="Gene3D" id="2.60.40.10">
    <property type="entry name" value="Immunoglobulins"/>
    <property type="match status" value="1"/>
</dbReference>
<dbReference type="SUPFAM" id="SSF49303">
    <property type="entry name" value="beta-Galactosidase/glucuronidase domain"/>
    <property type="match status" value="1"/>
</dbReference>
<dbReference type="InterPro" id="IPR008979">
    <property type="entry name" value="Galactose-bd-like_sf"/>
</dbReference>
<keyword evidence="3 11" id="KW-0378">Hydrolase</keyword>
<dbReference type="Pfam" id="PF02836">
    <property type="entry name" value="Glyco_hydro_2_C"/>
    <property type="match status" value="1"/>
</dbReference>
<feature type="domain" description="Glycosyl hydrolases family 2 sugar binding" evidence="10">
    <location>
        <begin position="415"/>
        <end position="486"/>
    </location>
</feature>
<dbReference type="Pfam" id="PF04616">
    <property type="entry name" value="Glyco_hydro_43"/>
    <property type="match status" value="1"/>
</dbReference>
<dbReference type="SUPFAM" id="SSF75005">
    <property type="entry name" value="Arabinanase/levansucrase/invertase"/>
    <property type="match status" value="1"/>
</dbReference>
<dbReference type="Gene3D" id="2.60.120.260">
    <property type="entry name" value="Galactose-binding domain-like"/>
    <property type="match status" value="1"/>
</dbReference>
<dbReference type="GO" id="GO:0004553">
    <property type="term" value="F:hydrolase activity, hydrolyzing O-glycosyl compounds"/>
    <property type="evidence" value="ECO:0007669"/>
    <property type="project" value="InterPro"/>
</dbReference>
<dbReference type="Pfam" id="PF00703">
    <property type="entry name" value="Glyco_hydro_2"/>
    <property type="match status" value="1"/>
</dbReference>
<feature type="domain" description="Glycoside hydrolase family 2 catalytic" evidence="9">
    <location>
        <begin position="658"/>
        <end position="797"/>
    </location>
</feature>
<evidence type="ECO:0000256" key="2">
    <source>
        <dbReference type="ARBA" id="ARBA00009865"/>
    </source>
</evidence>
<dbReference type="OrthoDB" id="9758603at2"/>
<evidence type="ECO:0000259" key="9">
    <source>
        <dbReference type="Pfam" id="PF02836"/>
    </source>
</evidence>
<dbReference type="Pfam" id="PF02837">
    <property type="entry name" value="Glyco_hydro_2_N"/>
    <property type="match status" value="1"/>
</dbReference>
<dbReference type="InterPro" id="IPR017853">
    <property type="entry name" value="GH"/>
</dbReference>
<protein>
    <submittedName>
        <fullName evidence="11">Glycoside hydrolase family 2</fullName>
    </submittedName>
</protein>
<sequence>MHAMKRTLWLFLLLLLPLGSIAKDITNPVAPHGKDPWVIKKDEQYYYAYSQDDKIWINKSQSLVDAVQYQGAPVWSAQPGTNYAKELWAPELFYLQGSWYIYFAADDGDNVNHRMYVLKSDTADPQGSYSLIGKVAAPANKWAIDGTVLQYKDKLYFIWSGWEGDTNVQQNLYIAQMSDPTTISSKRVLISEPEFEWETHGNPLVNEGPQVLKNPDGNVFIIYSASGSWTDHYALGQLRLTGDDPLNAAAWKKHPEPVFSSTDEVFSPGHASFTTSPDGIENWIVYHTARFKGAGWDRDVNIKPFTWHKDGSPNFGEPLDKGESISAPSGTDALNNDTALMTEWGEAVTPENAWQEYPRPQLQREQWQNLNGSWSYAVVPRHHGQPEQWQGNILVPFAIESPLSGIGRRLGTTDALWYQRTFAVKAVKSHSLLHFEAVDYACKVWLNDQFVGSHQGGNLPFSLDVSEAIMQGDNVLTVRVIDDTDSPDRYQLRGKQTRNNEGIWYTPVSGIWQTVWLEQLNENYIDDVAITANHEGDLHIASRFNQADDNLSISATVSLNGKEIARTRSQQPVFSMKIDDVKPWSPASPTLYDITLQLKHKGKVVDQVKSYTGFRTVGQQKDENGNLQFMLNGKPIFHWGPLDQGWWPDGLLTPPSDAAMVSDIKFLKDAGFNMIRKHKKVENRRYYYHTDRLGMLVWQDHVSGGVDSDGNKSEWPVWHQSSQTYPDRTKGDVEADWPTWAHAQFMLELETMMDTLYNHPSIVVWTAFNERWGQHQTEEVGKFVMEYDPTRYLNIASGGNFFPIGDIADAHHYPEPKFLFDDPIFDGYVKVVGEFGGHGWVVEGHEWAPKRKKMIYGNMPESIEAWRKRYENSINNLGKLKKQGVSAGVYTQTSDVETEVNGILTYDRKVEKMSAKKLRELHQAAGLID</sequence>
<gene>
    <name evidence="11" type="ORF">CA267_011040</name>
</gene>
<evidence type="ECO:0000256" key="3">
    <source>
        <dbReference type="ARBA" id="ARBA00022801"/>
    </source>
</evidence>
<feature type="active site" description="Proton acceptor" evidence="5">
    <location>
        <position position="35"/>
    </location>
</feature>
<dbReference type="InterPro" id="IPR036156">
    <property type="entry name" value="Beta-gal/glucu_dom_sf"/>
</dbReference>
<dbReference type="KEGG" id="apel:CA267_011040"/>
<keyword evidence="7" id="KW-0732">Signal</keyword>
<dbReference type="SUPFAM" id="SSF49785">
    <property type="entry name" value="Galactose-binding domain-like"/>
    <property type="match status" value="1"/>
</dbReference>